<reference evidence="10 11" key="2">
    <citation type="submission" date="2018-06" db="EMBL/GenBank/DDBJ databases">
        <title>Sequencing of bacterial isolates from soil warming experiment in Harvard Forest, Massachusetts, USA.</title>
        <authorList>
            <person name="Deangelis K.PhD."/>
        </authorList>
    </citation>
    <scope>NUCLEOTIDE SEQUENCE [LARGE SCALE GENOMIC DNA]</scope>
    <source>
        <strain evidence="10 11">GAS496</strain>
    </source>
</reference>
<evidence type="ECO:0000256" key="8">
    <source>
        <dbReference type="SAM" id="Phobius"/>
    </source>
</evidence>
<feature type="domain" description="Membrane transport protein MMPL" evidence="9">
    <location>
        <begin position="609"/>
        <end position="941"/>
    </location>
</feature>
<dbReference type="PANTHER" id="PTHR33406:SF6">
    <property type="entry name" value="MEMBRANE PROTEIN YDGH-RELATED"/>
    <property type="match status" value="1"/>
</dbReference>
<evidence type="ECO:0000259" key="9">
    <source>
        <dbReference type="Pfam" id="PF03176"/>
    </source>
</evidence>
<dbReference type="AlphaFoldDB" id="A0A318HL04"/>
<dbReference type="SUPFAM" id="SSF82866">
    <property type="entry name" value="Multidrug efflux transporter AcrB transmembrane domain"/>
    <property type="match status" value="2"/>
</dbReference>
<feature type="transmembrane region" description="Helical" evidence="8">
    <location>
        <begin position="200"/>
        <end position="216"/>
    </location>
</feature>
<dbReference type="FunFam" id="1.20.1640.10:FF:000020">
    <property type="entry name" value="Transmembrane transport protein MmpL10"/>
    <property type="match status" value="1"/>
</dbReference>
<evidence type="ECO:0000256" key="2">
    <source>
        <dbReference type="ARBA" id="ARBA00010157"/>
    </source>
</evidence>
<keyword evidence="4 8" id="KW-0812">Transmembrane</keyword>
<dbReference type="InterPro" id="IPR004869">
    <property type="entry name" value="MMPL_dom"/>
</dbReference>
<evidence type="ECO:0000313" key="11">
    <source>
        <dbReference type="Proteomes" id="UP000247781"/>
    </source>
</evidence>
<feature type="transmembrane region" description="Helical" evidence="8">
    <location>
        <begin position="335"/>
        <end position="360"/>
    </location>
</feature>
<feature type="transmembrane region" description="Helical" evidence="8">
    <location>
        <begin position="868"/>
        <end position="888"/>
    </location>
</feature>
<evidence type="ECO:0000256" key="6">
    <source>
        <dbReference type="ARBA" id="ARBA00023136"/>
    </source>
</evidence>
<comment type="subcellular location">
    <subcellularLocation>
        <location evidence="1">Cell membrane</location>
        <topology evidence="1">Multi-pass membrane protein</topology>
    </subcellularLocation>
</comment>
<dbReference type="RefSeq" id="WP_110316589.1">
    <property type="nucleotide sequence ID" value="NZ_QJJU01000008.1"/>
</dbReference>
<accession>A0A318HL04</accession>
<evidence type="ECO:0000256" key="7">
    <source>
        <dbReference type="SAM" id="MobiDB-lite"/>
    </source>
</evidence>
<dbReference type="NCBIfam" id="TIGR00833">
    <property type="entry name" value="actII"/>
    <property type="match status" value="1"/>
</dbReference>
<evidence type="ECO:0000256" key="1">
    <source>
        <dbReference type="ARBA" id="ARBA00004651"/>
    </source>
</evidence>
<dbReference type="Gene3D" id="1.20.1640.10">
    <property type="entry name" value="Multidrug efflux transporter AcrB transmembrane domain"/>
    <property type="match status" value="2"/>
</dbReference>
<dbReference type="PANTHER" id="PTHR33406">
    <property type="entry name" value="MEMBRANE PROTEIN MJ1562-RELATED"/>
    <property type="match status" value="1"/>
</dbReference>
<dbReference type="InterPro" id="IPR050545">
    <property type="entry name" value="Mycobact_MmpL"/>
</dbReference>
<dbReference type="InterPro" id="IPR004707">
    <property type="entry name" value="MmpL_fam"/>
</dbReference>
<keyword evidence="5 8" id="KW-1133">Transmembrane helix</keyword>
<proteinExistence type="inferred from homology"/>
<comment type="caution">
    <text evidence="10">The sequence shown here is derived from an EMBL/GenBank/DDBJ whole genome shotgun (WGS) entry which is preliminary data.</text>
</comment>
<feature type="transmembrane region" description="Helical" evidence="8">
    <location>
        <begin position="894"/>
        <end position="913"/>
    </location>
</feature>
<reference evidence="11" key="1">
    <citation type="submission" date="2018-05" db="EMBL/GenBank/DDBJ databases">
        <authorList>
            <person name="Deangelis K."/>
            <person name="Huntemann M."/>
            <person name="Clum A."/>
            <person name="Pillay M."/>
            <person name="Palaniappan K."/>
            <person name="Varghese N."/>
            <person name="Mikhailova N."/>
            <person name="Stamatis D."/>
            <person name="Reddy T."/>
            <person name="Daum C."/>
            <person name="Shapiro N."/>
            <person name="Ivanova N."/>
            <person name="Kyrpides N."/>
            <person name="Woyke T."/>
        </authorList>
    </citation>
    <scope>NUCLEOTIDE SEQUENCE [LARGE SCALE GENOMIC DNA]</scope>
    <source>
        <strain evidence="11">GAS496</strain>
    </source>
</reference>
<organism evidence="10 11">
    <name type="scientific">Mycolicibacterium moriokaense</name>
    <dbReference type="NCBI Taxonomy" id="39691"/>
    <lineage>
        <taxon>Bacteria</taxon>
        <taxon>Bacillati</taxon>
        <taxon>Actinomycetota</taxon>
        <taxon>Actinomycetes</taxon>
        <taxon>Mycobacteriales</taxon>
        <taxon>Mycobacteriaceae</taxon>
        <taxon>Mycolicibacterium</taxon>
    </lineage>
</organism>
<dbReference type="OrthoDB" id="2365435at2"/>
<evidence type="ECO:0000313" key="10">
    <source>
        <dbReference type="EMBL" id="PXX08358.1"/>
    </source>
</evidence>
<feature type="transmembrane region" description="Helical" evidence="8">
    <location>
        <begin position="765"/>
        <end position="784"/>
    </location>
</feature>
<protein>
    <submittedName>
        <fullName evidence="10">RND superfamily putative drug exporter</fullName>
    </submittedName>
</protein>
<evidence type="ECO:0000256" key="3">
    <source>
        <dbReference type="ARBA" id="ARBA00022475"/>
    </source>
</evidence>
<feature type="transmembrane region" description="Helical" evidence="8">
    <location>
        <begin position="381"/>
        <end position="403"/>
    </location>
</feature>
<feature type="transmembrane region" description="Helical" evidence="8">
    <location>
        <begin position="21"/>
        <end position="43"/>
    </location>
</feature>
<feature type="region of interest" description="Disordered" evidence="7">
    <location>
        <begin position="941"/>
        <end position="974"/>
    </location>
</feature>
<feature type="transmembrane region" description="Helical" evidence="8">
    <location>
        <begin position="791"/>
        <end position="815"/>
    </location>
</feature>
<feature type="transmembrane region" description="Helical" evidence="8">
    <location>
        <begin position="249"/>
        <end position="272"/>
    </location>
</feature>
<comment type="similarity">
    <text evidence="2">Belongs to the resistance-nodulation-cell division (RND) (TC 2.A.6) family. MmpL subfamily.</text>
</comment>
<dbReference type="Proteomes" id="UP000247781">
    <property type="component" value="Unassembled WGS sequence"/>
</dbReference>
<keyword evidence="6 8" id="KW-0472">Membrane</keyword>
<name>A0A318HL04_9MYCO</name>
<dbReference type="EMBL" id="QJJU01000008">
    <property type="protein sequence ID" value="PXX08358.1"/>
    <property type="molecule type" value="Genomic_DNA"/>
</dbReference>
<evidence type="ECO:0000256" key="5">
    <source>
        <dbReference type="ARBA" id="ARBA00022989"/>
    </source>
</evidence>
<dbReference type="Pfam" id="PF03176">
    <property type="entry name" value="MMPL"/>
    <property type="match status" value="2"/>
</dbReference>
<dbReference type="FunFam" id="1.20.1640.10:FF:000018">
    <property type="entry name" value="Transmembrane transport protein MmpL10"/>
    <property type="match status" value="1"/>
</dbReference>
<keyword evidence="3" id="KW-1003">Cell membrane</keyword>
<feature type="transmembrane region" description="Helical" evidence="8">
    <location>
        <begin position="292"/>
        <end position="315"/>
    </location>
</feature>
<sequence length="974" mass="105398">MSNRHSLPSDVEKRPFIPRAIRALSVPIILAWLALTIVVNVIAPQLEEVGAAHSVAMTAKDAPSTIAMMRIGKDFQQFDSDTTAMVLLEGQDKLGDDAHKFYDTLIQKLSADTEHIEHINNFWGDPLTAAGSQSADAKAAYVQLNLRGDQGGTEANDSVAAVQRIVDSVPPPQGVKAYVTGAGPLATDRRVYGDEGAKKITGVTLVVILVMLLVVYRSFFTTVFMLFTIGIELGAARGVIAVLGNHDLLGLSTFAVNLLIVLAIAASTDYAIFWVGRYQEARSRGLDRKAAYYNMFSGTAHVIVGSGLTVAGAMYCMSFTRLPYFHSLGAPCAVGLLVVLAASLTLGPAMVVVASRFGVFDPKRAHSERGWRRIGTVVVRWPGPVLAATTLVALVGLLALPAYTTNYNDRYYIPGSTPANVGYHASDRHFPQARMEPELLMVEADHDLRNPADMLVLDRIARGIFHIPGIARVQNITRPLGTPIDHSSIPFQISMQSGQTIMNEKYMHDAIDNLNKVSDELGVTIGITQHISDLTHELTGVTHDLTGQTNQIQADTSELRDHVADFDDFFRPIRNYFYWEPHCFDIPVCWSLRSIFDTLDGIDKLTDDIGNVTNDINKLDVILPQLDATLPQLISTLQTVRGLTMATSSTFSGLINQMDAFSQNATVMGQAFDAAKNDDSFYLPPEAFQNPDFVRGLKLFLSPDGKSAQYIITHKGDPATPEGISHIDPIMQAASEAMKGTPLESANLYLGGTAATYKDMRDGSMYDLLIAVTASICLIFMVMLGLTRSLVAAAVIVGTVTISLASSFGLSVLLWQHILHMPLNWLVLPMAIVIMLAVGSDYNLLLVSRFQEEIHAGLKTGIIRSMGGTGGVVTAAGLVFAFTMGSMISSDLRIAGQIGSTIMLGLLFDTLVVRSFMTPSIAALLGRWFWWPRRVHTHAAPQAAATSPPPGPATEDTTTTAPLGLNAMSPEGQQ</sequence>
<keyword evidence="11" id="KW-1185">Reference proteome</keyword>
<dbReference type="GO" id="GO:0005886">
    <property type="term" value="C:plasma membrane"/>
    <property type="evidence" value="ECO:0007669"/>
    <property type="project" value="UniProtKB-SubCell"/>
</dbReference>
<evidence type="ECO:0000256" key="4">
    <source>
        <dbReference type="ARBA" id="ARBA00022692"/>
    </source>
</evidence>
<feature type="transmembrane region" description="Helical" evidence="8">
    <location>
        <begin position="827"/>
        <end position="847"/>
    </location>
</feature>
<feature type="domain" description="Membrane transport protein MMPL" evidence="9">
    <location>
        <begin position="57"/>
        <end position="385"/>
    </location>
</feature>
<gene>
    <name evidence="10" type="ORF">C8E89_10822</name>
</gene>